<dbReference type="EMBL" id="BDJK01000062">
    <property type="protein sequence ID" value="GAV23965.1"/>
    <property type="molecule type" value="Genomic_DNA"/>
</dbReference>
<dbReference type="RefSeq" id="WP_075860360.1">
    <property type="nucleotide sequence ID" value="NZ_BDJK01000062.1"/>
</dbReference>
<evidence type="ECO:0000313" key="2">
    <source>
        <dbReference type="EMBL" id="GAV23965.1"/>
    </source>
</evidence>
<feature type="domain" description="Spore protein YkvP/CgeB glycosyl transferase-like" evidence="1">
    <location>
        <begin position="219"/>
        <end position="355"/>
    </location>
</feature>
<dbReference type="Pfam" id="PF13524">
    <property type="entry name" value="Glyco_trans_1_2"/>
    <property type="match status" value="1"/>
</dbReference>
<name>A0A1L8CYH2_9THEO</name>
<proteinExistence type="predicted"/>
<dbReference type="OrthoDB" id="7019976at2"/>
<accession>A0A1L8CYH2</accession>
<reference evidence="3" key="1">
    <citation type="submission" date="2016-12" db="EMBL/GenBank/DDBJ databases">
        <title>Draft Genome Sequences od Carboxydothermus pertinax and islandicus, Hydrogenogenic Carboxydotrophic Bacteria.</title>
        <authorList>
            <person name="Fukuyama Y."/>
            <person name="Ohmae K."/>
            <person name="Yoneda Y."/>
            <person name="Yoshida T."/>
            <person name="Sako Y."/>
        </authorList>
    </citation>
    <scope>NUCLEOTIDE SEQUENCE [LARGE SCALE GENOMIC DNA]</scope>
    <source>
        <strain evidence="3">Ug1</strain>
    </source>
</reference>
<organism evidence="2 3">
    <name type="scientific">Carboxydothermus pertinax</name>
    <dbReference type="NCBI Taxonomy" id="870242"/>
    <lineage>
        <taxon>Bacteria</taxon>
        <taxon>Bacillati</taxon>
        <taxon>Bacillota</taxon>
        <taxon>Clostridia</taxon>
        <taxon>Thermoanaerobacterales</taxon>
        <taxon>Thermoanaerobacteraceae</taxon>
        <taxon>Carboxydothermus</taxon>
    </lineage>
</organism>
<protein>
    <recommendedName>
        <fullName evidence="1">Spore protein YkvP/CgeB glycosyl transferase-like domain-containing protein</fullName>
    </recommendedName>
</protein>
<dbReference type="AlphaFoldDB" id="A0A1L8CYH2"/>
<gene>
    <name evidence="2" type="ORF">cpu_24750</name>
</gene>
<evidence type="ECO:0000259" key="1">
    <source>
        <dbReference type="Pfam" id="PF13524"/>
    </source>
</evidence>
<comment type="caution">
    <text evidence="2">The sequence shown here is derived from an EMBL/GenBank/DDBJ whole genome shotgun (WGS) entry which is preliminary data.</text>
</comment>
<dbReference type="STRING" id="870242.cpu_24750"/>
<dbReference type="InterPro" id="IPR055259">
    <property type="entry name" value="YkvP/CgeB_Glyco_trans-like"/>
</dbReference>
<keyword evidence="3" id="KW-1185">Reference proteome</keyword>
<dbReference type="Proteomes" id="UP000187485">
    <property type="component" value="Unassembled WGS sequence"/>
</dbReference>
<evidence type="ECO:0000313" key="3">
    <source>
        <dbReference type="Proteomes" id="UP000187485"/>
    </source>
</evidence>
<sequence length="364" mass="43236">MKKYLDKIRVKLENVTKSTIGTIKYKKINSEVLIENLVDVYNLNSNKPRILYVAMKWDYGDRNRGLSFEELNFFYSLLFSGYPIIKFNFDRIIQEIGVEKTQELLFETAFLFSPDIVFHFIFKDEIQPETLQKISKKLNITTIVWFADDHWRLNSFSLQKARYYDWVCTTFDAAVPIYKENGIKNVILTQWAANQYIYRYLKLPYKYDVSFVGQPHGNRRQIVNELRVRGINVATWGYGWENGRVSVSEMILIFNQSKINLNLSNASKNININQIKGRDFEVPSCGGFLLTQHNDKLQDYFKINEEIVTYYDIDDLVYKIKYYLEHDEEREKIKISGWQRVLRDHTYEKRFSDILKIIKGNVND</sequence>